<dbReference type="Proteomes" id="UP001501047">
    <property type="component" value="Unassembled WGS sequence"/>
</dbReference>
<accession>A0ABN1KRZ6</accession>
<evidence type="ECO:0000313" key="3">
    <source>
        <dbReference type="Proteomes" id="UP001501047"/>
    </source>
</evidence>
<gene>
    <name evidence="2" type="ORF">GCM10008908_24540</name>
</gene>
<comment type="caution">
    <text evidence="2">The sequence shown here is derived from an EMBL/GenBank/DDBJ whole genome shotgun (WGS) entry which is preliminary data.</text>
</comment>
<dbReference type="PROSITE" id="PS50943">
    <property type="entry name" value="HTH_CROC1"/>
    <property type="match status" value="1"/>
</dbReference>
<evidence type="ECO:0000259" key="1">
    <source>
        <dbReference type="PROSITE" id="PS50943"/>
    </source>
</evidence>
<reference evidence="2 3" key="1">
    <citation type="journal article" date="2019" name="Int. J. Syst. Evol. Microbiol.">
        <title>The Global Catalogue of Microorganisms (GCM) 10K type strain sequencing project: providing services to taxonomists for standard genome sequencing and annotation.</title>
        <authorList>
            <consortium name="The Broad Institute Genomics Platform"/>
            <consortium name="The Broad Institute Genome Sequencing Center for Infectious Disease"/>
            <person name="Wu L."/>
            <person name="Ma J."/>
        </authorList>
    </citation>
    <scope>NUCLEOTIDE SEQUENCE [LARGE SCALE GENOMIC DNA]</scope>
    <source>
        <strain evidence="2 3">JCM 1417</strain>
    </source>
</reference>
<dbReference type="InterPro" id="IPR001387">
    <property type="entry name" value="Cro/C1-type_HTH"/>
</dbReference>
<name>A0ABN1KRZ6_CLOSU</name>
<proteinExistence type="predicted"/>
<dbReference type="InterPro" id="IPR036388">
    <property type="entry name" value="WH-like_DNA-bd_sf"/>
</dbReference>
<dbReference type="SUPFAM" id="SSF88659">
    <property type="entry name" value="Sigma3 and sigma4 domains of RNA polymerase sigma factors"/>
    <property type="match status" value="1"/>
</dbReference>
<feature type="domain" description="HTH cro/C1-type" evidence="1">
    <location>
        <begin position="102"/>
        <end position="133"/>
    </location>
</feature>
<dbReference type="EMBL" id="BAAACI010000006">
    <property type="protein sequence ID" value="GAA0774538.1"/>
    <property type="molecule type" value="Genomic_DNA"/>
</dbReference>
<dbReference type="RefSeq" id="WP_343826723.1">
    <property type="nucleotide sequence ID" value="NZ_BAAACI010000006.1"/>
</dbReference>
<sequence length="135" mass="15737">MNNIDKIKELESIIKQTKRQIDDLDRLYKKAFMPKGYGKGTSYNDYDTIKGGNKEFHIEDYSAERERLVNLLELSENALAIRKTEVDINEYLALLTNNYQKVKFLRRVKHKTQAETADILGIGERTVQRIEKNLG</sequence>
<keyword evidence="3" id="KW-1185">Reference proteome</keyword>
<dbReference type="Gene3D" id="1.10.10.10">
    <property type="entry name" value="Winged helix-like DNA-binding domain superfamily/Winged helix DNA-binding domain"/>
    <property type="match status" value="1"/>
</dbReference>
<protein>
    <recommendedName>
        <fullName evidence="1">HTH cro/C1-type domain-containing protein</fullName>
    </recommendedName>
</protein>
<evidence type="ECO:0000313" key="2">
    <source>
        <dbReference type="EMBL" id="GAA0774538.1"/>
    </source>
</evidence>
<organism evidence="2 3">
    <name type="scientific">Clostridium subterminale</name>
    <dbReference type="NCBI Taxonomy" id="1550"/>
    <lineage>
        <taxon>Bacteria</taxon>
        <taxon>Bacillati</taxon>
        <taxon>Bacillota</taxon>
        <taxon>Clostridia</taxon>
        <taxon>Eubacteriales</taxon>
        <taxon>Clostridiaceae</taxon>
        <taxon>Clostridium</taxon>
    </lineage>
</organism>
<dbReference type="InterPro" id="IPR013324">
    <property type="entry name" value="RNA_pol_sigma_r3/r4-like"/>
</dbReference>